<gene>
    <name evidence="1" type="ORF">PODLI_1B018535</name>
</gene>
<reference evidence="1" key="1">
    <citation type="submission" date="2022-12" db="EMBL/GenBank/DDBJ databases">
        <authorList>
            <person name="Alioto T."/>
            <person name="Alioto T."/>
            <person name="Gomez Garrido J."/>
        </authorList>
    </citation>
    <scope>NUCLEOTIDE SEQUENCE</scope>
</reference>
<keyword evidence="2" id="KW-1185">Reference proteome</keyword>
<evidence type="ECO:0000313" key="1">
    <source>
        <dbReference type="EMBL" id="CAI5799325.1"/>
    </source>
</evidence>
<dbReference type="Gene3D" id="3.30.70.1820">
    <property type="entry name" value="L1 transposable element, RRM domain"/>
    <property type="match status" value="1"/>
</dbReference>
<dbReference type="Proteomes" id="UP001178461">
    <property type="component" value="Chromosome W"/>
</dbReference>
<evidence type="ECO:0008006" key="3">
    <source>
        <dbReference type="Google" id="ProtNLM"/>
    </source>
</evidence>
<proteinExistence type="predicted"/>
<accession>A0AA35LN50</accession>
<name>A0AA35LN50_9SAUR</name>
<evidence type="ECO:0000313" key="2">
    <source>
        <dbReference type="Proteomes" id="UP001178461"/>
    </source>
</evidence>
<sequence length="157" mass="18331">MAMSLKELGEMIQRSEANVRADMQDLKGELRRMTATVEKVTKIAEHAKEVADANVNKTESLTKRISEMNDRQRRRNLKFSGISEDIGNKDLEKEMLEWLKEQGIEIEQNEIERVHRVFTPRGGSGLPRDVIMAFKREKLRDQIYKSLRQKADLQFKQ</sequence>
<dbReference type="AlphaFoldDB" id="A0AA35LN50"/>
<dbReference type="EMBL" id="OX395145">
    <property type="protein sequence ID" value="CAI5799325.1"/>
    <property type="molecule type" value="Genomic_DNA"/>
</dbReference>
<organism evidence="1 2">
    <name type="scientific">Podarcis lilfordi</name>
    <name type="common">Lilford's wall lizard</name>
    <dbReference type="NCBI Taxonomy" id="74358"/>
    <lineage>
        <taxon>Eukaryota</taxon>
        <taxon>Metazoa</taxon>
        <taxon>Chordata</taxon>
        <taxon>Craniata</taxon>
        <taxon>Vertebrata</taxon>
        <taxon>Euteleostomi</taxon>
        <taxon>Lepidosauria</taxon>
        <taxon>Squamata</taxon>
        <taxon>Bifurcata</taxon>
        <taxon>Unidentata</taxon>
        <taxon>Episquamata</taxon>
        <taxon>Laterata</taxon>
        <taxon>Lacertibaenia</taxon>
        <taxon>Lacertidae</taxon>
        <taxon>Podarcis</taxon>
    </lineage>
</organism>
<protein>
    <recommendedName>
        <fullName evidence="3">L1 transposable element RRM domain-containing protein</fullName>
    </recommendedName>
</protein>